<protein>
    <submittedName>
        <fullName evidence="1">CopG family transcriptional regulator</fullName>
    </submittedName>
</protein>
<dbReference type="AlphaFoldDB" id="A0A3D8II88"/>
<evidence type="ECO:0000313" key="1">
    <source>
        <dbReference type="EMBL" id="RDU64271.1"/>
    </source>
</evidence>
<dbReference type="Pfam" id="PF16777">
    <property type="entry name" value="RHH_7"/>
    <property type="match status" value="1"/>
</dbReference>
<dbReference type="OrthoDB" id="5328497at2"/>
<evidence type="ECO:0000313" key="2">
    <source>
        <dbReference type="Proteomes" id="UP000256650"/>
    </source>
</evidence>
<name>A0A3D8II88_9HELI</name>
<gene>
    <name evidence="1" type="ORF">CQA43_00155</name>
</gene>
<accession>A0A3D8II88</accession>
<sequence length="79" mass="9267">MGTNKFEAKKKKVSESKIENFINNKKEVSKVGRKPKDLEQKKTKMVSLYFSESDYQIIKERADKKRLSVSQYITSSLFE</sequence>
<dbReference type="RefSeq" id="WP_115550605.1">
    <property type="nucleotide sequence ID" value="NZ_CAONBV010000099.1"/>
</dbReference>
<reference evidence="1 2" key="1">
    <citation type="submission" date="2018-04" db="EMBL/GenBank/DDBJ databases">
        <title>Novel Campyloabacter and Helicobacter Species and Strains.</title>
        <authorList>
            <person name="Mannion A.J."/>
            <person name="Shen Z."/>
            <person name="Fox J.G."/>
        </authorList>
    </citation>
    <scope>NUCLEOTIDE SEQUENCE [LARGE SCALE GENOMIC DNA]</scope>
    <source>
        <strain evidence="1 2">MIT 99-5101</strain>
    </source>
</reference>
<comment type="caution">
    <text evidence="1">The sequence shown here is derived from an EMBL/GenBank/DDBJ whole genome shotgun (WGS) entry which is preliminary data.</text>
</comment>
<dbReference type="InterPro" id="IPR031895">
    <property type="entry name" value="RHH_CopG"/>
</dbReference>
<dbReference type="GeneID" id="82534705"/>
<organism evidence="1 2">
    <name type="scientific">Helicobacter ganmani</name>
    <dbReference type="NCBI Taxonomy" id="60246"/>
    <lineage>
        <taxon>Bacteria</taxon>
        <taxon>Pseudomonadati</taxon>
        <taxon>Campylobacterota</taxon>
        <taxon>Epsilonproteobacteria</taxon>
        <taxon>Campylobacterales</taxon>
        <taxon>Helicobacteraceae</taxon>
        <taxon>Helicobacter</taxon>
    </lineage>
</organism>
<dbReference type="Proteomes" id="UP000256650">
    <property type="component" value="Unassembled WGS sequence"/>
</dbReference>
<proteinExistence type="predicted"/>
<keyword evidence="2" id="KW-1185">Reference proteome</keyword>
<dbReference type="EMBL" id="NXLS01000001">
    <property type="protein sequence ID" value="RDU64271.1"/>
    <property type="molecule type" value="Genomic_DNA"/>
</dbReference>